<keyword evidence="1" id="KW-0472">Membrane</keyword>
<dbReference type="AlphaFoldDB" id="C5FVP3"/>
<dbReference type="GeneID" id="9222222"/>
<dbReference type="InterPro" id="IPR008547">
    <property type="entry name" value="DUF829_TMEM53"/>
</dbReference>
<protein>
    <submittedName>
        <fullName evidence="2">PaxU</fullName>
    </submittedName>
</protein>
<dbReference type="Pfam" id="PF05705">
    <property type="entry name" value="DUF829"/>
    <property type="match status" value="1"/>
</dbReference>
<reference evidence="3" key="1">
    <citation type="journal article" date="2012" name="MBio">
        <title>Comparative genome analysis of Trichophyton rubrum and related dermatophytes reveals candidate genes involved in infection.</title>
        <authorList>
            <person name="Martinez D.A."/>
            <person name="Oliver B.G."/>
            <person name="Graeser Y."/>
            <person name="Goldberg J.M."/>
            <person name="Li W."/>
            <person name="Martinez-Rossi N.M."/>
            <person name="Monod M."/>
            <person name="Shelest E."/>
            <person name="Barton R.C."/>
            <person name="Birch E."/>
            <person name="Brakhage A.A."/>
            <person name="Chen Z."/>
            <person name="Gurr S.J."/>
            <person name="Heiman D."/>
            <person name="Heitman J."/>
            <person name="Kosti I."/>
            <person name="Rossi A."/>
            <person name="Saif S."/>
            <person name="Samalova M."/>
            <person name="Saunders C.W."/>
            <person name="Shea T."/>
            <person name="Summerbell R.C."/>
            <person name="Xu J."/>
            <person name="Young S."/>
            <person name="Zeng Q."/>
            <person name="Birren B.W."/>
            <person name="Cuomo C.A."/>
            <person name="White T.C."/>
        </authorList>
    </citation>
    <scope>NUCLEOTIDE SEQUENCE [LARGE SCALE GENOMIC DNA]</scope>
    <source>
        <strain evidence="3">ATCC MYA-4605 / CBS 113480</strain>
    </source>
</reference>
<accession>C5FVP3</accession>
<dbReference type="OMA" id="LAFWMNA"/>
<proteinExistence type="predicted"/>
<evidence type="ECO:0000313" key="2">
    <source>
        <dbReference type="EMBL" id="EEQ33977.1"/>
    </source>
</evidence>
<dbReference type="HOGENOM" id="CLU_036503_0_0_1"/>
<dbReference type="PANTHER" id="PTHR12265:SF36">
    <property type="entry name" value="P450, PUTATIVE (EUROFUNG)-RELATED"/>
    <property type="match status" value="1"/>
</dbReference>
<organism evidence="2 3">
    <name type="scientific">Arthroderma otae (strain ATCC MYA-4605 / CBS 113480)</name>
    <name type="common">Microsporum canis</name>
    <dbReference type="NCBI Taxonomy" id="554155"/>
    <lineage>
        <taxon>Eukaryota</taxon>
        <taxon>Fungi</taxon>
        <taxon>Dikarya</taxon>
        <taxon>Ascomycota</taxon>
        <taxon>Pezizomycotina</taxon>
        <taxon>Eurotiomycetes</taxon>
        <taxon>Eurotiomycetidae</taxon>
        <taxon>Onygenales</taxon>
        <taxon>Arthrodermataceae</taxon>
        <taxon>Microsporum</taxon>
    </lineage>
</organism>
<dbReference type="EMBL" id="DS995706">
    <property type="protein sequence ID" value="EEQ33977.1"/>
    <property type="molecule type" value="Genomic_DNA"/>
</dbReference>
<dbReference type="VEuPathDB" id="FungiDB:MCYG_06796"/>
<dbReference type="OrthoDB" id="77878at2759"/>
<dbReference type="Proteomes" id="UP000002035">
    <property type="component" value="Unassembled WGS sequence"/>
</dbReference>
<name>C5FVP3_ARTOC</name>
<dbReference type="eggNOG" id="ENOG502S6B9">
    <property type="taxonomic scope" value="Eukaryota"/>
</dbReference>
<keyword evidence="3" id="KW-1185">Reference proteome</keyword>
<keyword evidence="1" id="KW-1133">Transmembrane helix</keyword>
<gene>
    <name evidence="2" type="ORF">MCYG_06796</name>
</gene>
<evidence type="ECO:0000256" key="1">
    <source>
        <dbReference type="SAM" id="Phobius"/>
    </source>
</evidence>
<feature type="transmembrane region" description="Helical" evidence="1">
    <location>
        <begin position="193"/>
        <end position="210"/>
    </location>
</feature>
<sequence length="302" mass="34147">MAPPLEKLPPLIDSSFVKIGPSIWLRDFPNPSDRAESDEVAQLAVTASSRLTIVILFWMDARLRYANKYISEYTKLAPNARILFVLTSSADLFLKTSEAAQTRRVQPAVDVLLFSAAPATSPGLSSNDQLYLHLFSNGGSVTLRSIALAYQKVTKKPLPLNSLIMDSCPGKSTFSGAYRAVSYGLPKSSLPRFFAGMAVWVALLLAFTYYRVFRREFPAELAWKASIDPELIDSRVKRCYIYSELDDLISWKGVEEHSYEAESKGYRVIREKFHGSPHVGHMRHDYRRYWGIVTYYLKIAVE</sequence>
<dbReference type="RefSeq" id="XP_002844832.1">
    <property type="nucleotide sequence ID" value="XM_002844786.1"/>
</dbReference>
<evidence type="ECO:0000313" key="3">
    <source>
        <dbReference type="Proteomes" id="UP000002035"/>
    </source>
</evidence>
<keyword evidence="1" id="KW-0812">Transmembrane</keyword>
<dbReference type="PANTHER" id="PTHR12265">
    <property type="entry name" value="TRANSMEMBRANE PROTEIN 53"/>
    <property type="match status" value="1"/>
</dbReference>